<dbReference type="RefSeq" id="WP_058963099.1">
    <property type="nucleotide sequence ID" value="NZ_CABKVM010000013.1"/>
</dbReference>
<name>A0A4R1QX01_9FIRM</name>
<feature type="domain" description="Calcineurin-like phosphoesterase" evidence="2">
    <location>
        <begin position="53"/>
        <end position="212"/>
    </location>
</feature>
<organism evidence="3 4">
    <name type="scientific">Allofournierella massiliensis</name>
    <dbReference type="NCBI Taxonomy" id="1650663"/>
    <lineage>
        <taxon>Bacteria</taxon>
        <taxon>Bacillati</taxon>
        <taxon>Bacillota</taxon>
        <taxon>Clostridia</taxon>
        <taxon>Eubacteriales</taxon>
        <taxon>Oscillospiraceae</taxon>
        <taxon>Allofournierella</taxon>
    </lineage>
</organism>
<keyword evidence="1" id="KW-0812">Transmembrane</keyword>
<dbReference type="STRING" id="1650663.GCA_001486665_00588"/>
<comment type="caution">
    <text evidence="3">The sequence shown here is derived from an EMBL/GenBank/DDBJ whole genome shotgun (WGS) entry which is preliminary data.</text>
</comment>
<dbReference type="InterPro" id="IPR051158">
    <property type="entry name" value="Metallophosphoesterase_sf"/>
</dbReference>
<dbReference type="PANTHER" id="PTHR31302:SF0">
    <property type="entry name" value="TRANSMEMBRANE PROTEIN WITH METALLOPHOSPHOESTERASE DOMAIN"/>
    <property type="match status" value="1"/>
</dbReference>
<accession>A0A4R1QX01</accession>
<proteinExistence type="predicted"/>
<dbReference type="Gene3D" id="3.60.21.10">
    <property type="match status" value="1"/>
</dbReference>
<dbReference type="Proteomes" id="UP000295184">
    <property type="component" value="Unassembled WGS sequence"/>
</dbReference>
<dbReference type="InterPro" id="IPR004843">
    <property type="entry name" value="Calcineurin-like_PHP"/>
</dbReference>
<dbReference type="OrthoDB" id="9780884at2"/>
<evidence type="ECO:0000256" key="1">
    <source>
        <dbReference type="SAM" id="Phobius"/>
    </source>
</evidence>
<gene>
    <name evidence="3" type="ORF">EDD77_11812</name>
</gene>
<dbReference type="PANTHER" id="PTHR31302">
    <property type="entry name" value="TRANSMEMBRANE PROTEIN WITH METALLOPHOSPHOESTERASE DOMAIN-RELATED"/>
    <property type="match status" value="1"/>
</dbReference>
<evidence type="ECO:0000313" key="4">
    <source>
        <dbReference type="Proteomes" id="UP000295184"/>
    </source>
</evidence>
<protein>
    <recommendedName>
        <fullName evidence="2">Calcineurin-like phosphoesterase domain-containing protein</fullName>
    </recommendedName>
</protein>
<dbReference type="SUPFAM" id="SSF56300">
    <property type="entry name" value="Metallo-dependent phosphatases"/>
    <property type="match status" value="1"/>
</dbReference>
<dbReference type="GO" id="GO:0016787">
    <property type="term" value="F:hydrolase activity"/>
    <property type="evidence" value="ECO:0007669"/>
    <property type="project" value="InterPro"/>
</dbReference>
<dbReference type="EMBL" id="SLUM01000018">
    <property type="protein sequence ID" value="TCL55070.1"/>
    <property type="molecule type" value="Genomic_DNA"/>
</dbReference>
<feature type="transmembrane region" description="Helical" evidence="1">
    <location>
        <begin position="12"/>
        <end position="32"/>
    </location>
</feature>
<keyword evidence="1" id="KW-0472">Membrane</keyword>
<evidence type="ECO:0000313" key="3">
    <source>
        <dbReference type="EMBL" id="TCL55070.1"/>
    </source>
</evidence>
<dbReference type="Pfam" id="PF00149">
    <property type="entry name" value="Metallophos"/>
    <property type="match status" value="1"/>
</dbReference>
<keyword evidence="1" id="KW-1133">Transmembrane helix</keyword>
<sequence length="272" mass="29967">MDQNRVDRAARLFLGAAAGAAAAGAAVGWYAAKVEPHRLTVTRPELCRRPPVKTLFFSDVHFGPMYSPEFLEPLVDAINAEAPEMVLFGGDFFAKFGRDAHMLNFSWLAAQLQRIKAPLGKYAVWGNHDVRQGAAPFYRMLMEHGGFVPLWDKIVQPAPGITICGLAPYSDGKVLREMPAEGWRICLCHMPDKARYLNLSHVDVMLSGHSHAGQLQVPVLTQMILPPGGKMFPSGLYRPQPQRPAQLFVSRGIGMSGVPFRLLTPPEVVVLE</sequence>
<dbReference type="InterPro" id="IPR029052">
    <property type="entry name" value="Metallo-depent_PP-like"/>
</dbReference>
<dbReference type="AlphaFoldDB" id="A0A4R1QX01"/>
<reference evidence="3 4" key="1">
    <citation type="submission" date="2019-03" db="EMBL/GenBank/DDBJ databases">
        <title>Genomic Encyclopedia of Type Strains, Phase IV (KMG-IV): sequencing the most valuable type-strain genomes for metagenomic binning, comparative biology and taxonomic classification.</title>
        <authorList>
            <person name="Goeker M."/>
        </authorList>
    </citation>
    <scope>NUCLEOTIDE SEQUENCE [LARGE SCALE GENOMIC DNA]</scope>
    <source>
        <strain evidence="3 4">DSM 100451</strain>
    </source>
</reference>
<evidence type="ECO:0000259" key="2">
    <source>
        <dbReference type="Pfam" id="PF00149"/>
    </source>
</evidence>